<dbReference type="Pfam" id="PF00753">
    <property type="entry name" value="Lactamase_B"/>
    <property type="match status" value="1"/>
</dbReference>
<dbReference type="InterPro" id="IPR001279">
    <property type="entry name" value="Metallo-B-lactamas"/>
</dbReference>
<accession>A0A376AKA9</accession>
<evidence type="ECO:0000259" key="2">
    <source>
        <dbReference type="SMART" id="SM00849"/>
    </source>
</evidence>
<dbReference type="PANTHER" id="PTHR42951:SF4">
    <property type="entry name" value="ACYL-COENZYME A THIOESTERASE MBLAC2"/>
    <property type="match status" value="1"/>
</dbReference>
<keyword evidence="4" id="KW-1185">Reference proteome</keyword>
<dbReference type="OrthoDB" id="420651at2"/>
<dbReference type="InterPro" id="IPR036866">
    <property type="entry name" value="RibonucZ/Hydroxyglut_hydro"/>
</dbReference>
<dbReference type="SMART" id="SM00849">
    <property type="entry name" value="Lactamase_B"/>
    <property type="match status" value="1"/>
</dbReference>
<name>A0A376AKA9_9HYPH</name>
<dbReference type="PANTHER" id="PTHR42951">
    <property type="entry name" value="METALLO-BETA-LACTAMASE DOMAIN-CONTAINING"/>
    <property type="match status" value="1"/>
</dbReference>
<dbReference type="STRING" id="1336235.GCA_000518785_01214"/>
<dbReference type="Proteomes" id="UP000254764">
    <property type="component" value="Unassembled WGS sequence"/>
</dbReference>
<evidence type="ECO:0000313" key="3">
    <source>
        <dbReference type="EMBL" id="SSC68219.1"/>
    </source>
</evidence>
<reference evidence="4" key="1">
    <citation type="submission" date="2018-07" db="EMBL/GenBank/DDBJ databases">
        <authorList>
            <person name="Peiro R."/>
            <person name="Begona"/>
            <person name="Cbmso G."/>
            <person name="Lopez M."/>
            <person name="Gonzalez S."/>
        </authorList>
    </citation>
    <scope>NUCLEOTIDE SEQUENCE [LARGE SCALE GENOMIC DNA]</scope>
</reference>
<dbReference type="EMBL" id="UEYP01000006">
    <property type="protein sequence ID" value="SSC68219.1"/>
    <property type="molecule type" value="Genomic_DNA"/>
</dbReference>
<dbReference type="Gene3D" id="3.60.15.10">
    <property type="entry name" value="Ribonuclease Z/Hydroxyacylglutathione hydrolase-like"/>
    <property type="match status" value="1"/>
</dbReference>
<gene>
    <name evidence="3" type="ORF">RHIZ70_3927</name>
</gene>
<dbReference type="InterPro" id="IPR050855">
    <property type="entry name" value="NDM-1-like"/>
</dbReference>
<organism evidence="3 4">
    <name type="scientific">Ciceribacter selenitireducens ATCC BAA-1503</name>
    <dbReference type="NCBI Taxonomy" id="1336235"/>
    <lineage>
        <taxon>Bacteria</taxon>
        <taxon>Pseudomonadati</taxon>
        <taxon>Pseudomonadota</taxon>
        <taxon>Alphaproteobacteria</taxon>
        <taxon>Hyphomicrobiales</taxon>
        <taxon>Rhizobiaceae</taxon>
        <taxon>Ciceribacter</taxon>
    </lineage>
</organism>
<dbReference type="GO" id="GO:0017001">
    <property type="term" value="P:antibiotic catabolic process"/>
    <property type="evidence" value="ECO:0007669"/>
    <property type="project" value="UniProtKB-ARBA"/>
</dbReference>
<protein>
    <recommendedName>
        <fullName evidence="2">Metallo-beta-lactamase domain-containing protein</fullName>
    </recommendedName>
</protein>
<comment type="similarity">
    <text evidence="1">Belongs to the metallo-beta-lactamase superfamily. Class-B beta-lactamase family.</text>
</comment>
<dbReference type="AlphaFoldDB" id="A0A376AKA9"/>
<sequence>MTVLEPYPGLYAYYDGRIVGKRLYSEAKNWLDDGAYSLGIATYALVASHEAIVYDSHTSLDHARAVRDHLEGLGVTAIRLVLSHWHTDHIAGNAIFADCEIIANRLTAKALIENVKTLARKTPPINPVVMPNRLFEGQMTLMLGPRTVELLQFDIHSADGTVLFLPDEGILLAGDTLEDTITYISEPEHIATHIAELNRLKTLPIRRILPDHGAREGIAAGGYAPSLIDANRDYLQRLLDRAEDPALDTLSLRDFVAEDIDAGRIIYFEPYEAVHRANIAEVRKARGIDAADQG</sequence>
<evidence type="ECO:0000313" key="4">
    <source>
        <dbReference type="Proteomes" id="UP000254764"/>
    </source>
</evidence>
<evidence type="ECO:0000256" key="1">
    <source>
        <dbReference type="ARBA" id="ARBA00005250"/>
    </source>
</evidence>
<proteinExistence type="inferred from homology"/>
<feature type="domain" description="Metallo-beta-lactamase" evidence="2">
    <location>
        <begin position="39"/>
        <end position="212"/>
    </location>
</feature>
<dbReference type="SUPFAM" id="SSF56281">
    <property type="entry name" value="Metallo-hydrolase/oxidoreductase"/>
    <property type="match status" value="1"/>
</dbReference>